<organism evidence="2 3">
    <name type="scientific">Sinorhizobium fredii (strain USDA 257)</name>
    <dbReference type="NCBI Taxonomy" id="1185652"/>
    <lineage>
        <taxon>Bacteria</taxon>
        <taxon>Pseudomonadati</taxon>
        <taxon>Pseudomonadota</taxon>
        <taxon>Alphaproteobacteria</taxon>
        <taxon>Hyphomicrobiales</taxon>
        <taxon>Rhizobiaceae</taxon>
        <taxon>Sinorhizobium/Ensifer group</taxon>
        <taxon>Sinorhizobium</taxon>
    </lineage>
</organism>
<sequence>MGGQPQGGGQANDASANDDDIVSVALLRDQIIVSNSRRPLVRISRRASSAWRRSSRDRAAPTLTGAPSRSV</sequence>
<dbReference type="PATRIC" id="fig|1185652.3.peg.1998"/>
<reference evidence="2 3" key="1">
    <citation type="journal article" date="2012" name="J. Bacteriol.">
        <title>Complete genome sequence of the broad-host-range strain Sinorhizobium fredii USDA257.</title>
        <authorList>
            <person name="Schuldes J."/>
            <person name="Rodriguez Orbegoso M."/>
            <person name="Schmeisser C."/>
            <person name="Krishnan H.B."/>
            <person name="Daniel R."/>
            <person name="Streit W.R."/>
        </authorList>
    </citation>
    <scope>NUCLEOTIDE SEQUENCE [LARGE SCALE GENOMIC DNA]</scope>
    <source>
        <strain evidence="2 3">USDA 257</strain>
    </source>
</reference>
<dbReference type="EMBL" id="CP003563">
    <property type="protein sequence ID" value="AFL50516.1"/>
    <property type="molecule type" value="Genomic_DNA"/>
</dbReference>
<evidence type="ECO:0000313" key="2">
    <source>
        <dbReference type="EMBL" id="AFL50516.1"/>
    </source>
</evidence>
<proteinExistence type="predicted"/>
<feature type="region of interest" description="Disordered" evidence="1">
    <location>
        <begin position="45"/>
        <end position="71"/>
    </location>
</feature>
<dbReference type="HOGENOM" id="CLU_2737862_0_0_5"/>
<protein>
    <submittedName>
        <fullName evidence="2">Uncharacterized protein</fullName>
    </submittedName>
</protein>
<evidence type="ECO:0000256" key="1">
    <source>
        <dbReference type="SAM" id="MobiDB-lite"/>
    </source>
</evidence>
<dbReference type="KEGG" id="sfd:USDA257_c19300"/>
<evidence type="ECO:0000313" key="3">
    <source>
        <dbReference type="Proteomes" id="UP000006180"/>
    </source>
</evidence>
<dbReference type="Proteomes" id="UP000006180">
    <property type="component" value="Chromosome"/>
</dbReference>
<accession>I3X3R0</accession>
<dbReference type="AlphaFoldDB" id="I3X3R0"/>
<name>I3X3R0_SINF2</name>
<gene>
    <name evidence="2" type="ORF">USDA257_c19300</name>
</gene>